<evidence type="ECO:0000313" key="6">
    <source>
        <dbReference type="Proteomes" id="UP000320762"/>
    </source>
</evidence>
<proteinExistence type="predicted"/>
<dbReference type="GO" id="GO:0005771">
    <property type="term" value="C:multivesicular body"/>
    <property type="evidence" value="ECO:0007669"/>
    <property type="project" value="TreeGrafter"/>
</dbReference>
<dbReference type="InterPro" id="IPR039431">
    <property type="entry name" value="Vta1/CALS_N"/>
</dbReference>
<keyword evidence="6" id="KW-1185">Reference proteome</keyword>
<feature type="compositionally biased region" description="Low complexity" evidence="3">
    <location>
        <begin position="364"/>
        <end position="386"/>
    </location>
</feature>
<feature type="compositionally biased region" description="Pro residues" evidence="3">
    <location>
        <begin position="319"/>
        <end position="341"/>
    </location>
</feature>
<feature type="compositionally biased region" description="Basic and acidic residues" evidence="3">
    <location>
        <begin position="243"/>
        <end position="258"/>
    </location>
</feature>
<feature type="compositionally biased region" description="Low complexity" evidence="3">
    <location>
        <begin position="188"/>
        <end position="226"/>
    </location>
</feature>
<feature type="domain" description="Vta1/callose synthase N-terminal" evidence="4">
    <location>
        <begin position="20"/>
        <end position="162"/>
    </location>
</feature>
<feature type="region of interest" description="Disordered" evidence="3">
    <location>
        <begin position="159"/>
        <end position="461"/>
    </location>
</feature>
<keyword evidence="2" id="KW-0472">Membrane</keyword>
<accession>A0A550CMS4</accession>
<evidence type="ECO:0000256" key="1">
    <source>
        <dbReference type="ARBA" id="ARBA00004308"/>
    </source>
</evidence>
<dbReference type="GO" id="GO:0032511">
    <property type="term" value="P:late endosome to vacuole transport via multivesicular body sorting pathway"/>
    <property type="evidence" value="ECO:0007669"/>
    <property type="project" value="InterPro"/>
</dbReference>
<dbReference type="PANTHER" id="PTHR46009:SF1">
    <property type="entry name" value="VACUOLAR PROTEIN SORTING-ASSOCIATED PROTEIN VTA1 HOMOLOG"/>
    <property type="match status" value="1"/>
</dbReference>
<sequence>MAAVPRFLGLPPVTQNLKPIVPYLQRAEELRTKDPIMTYWCAYYAAQVGIALKAKDNASRTMLFELLTLLEKMKQEIGTNDAIDLEAASSAYVENFALKVFTMADNEDRRGSATRSTAKKFLAAANFLEILKTFKAESVDFHEEKIRYSKWKASDIAKAIREGRKPMPGPAGGEDDEELGMPAPPTDIAPTAPVDASAHSTPQSAQHSPQSAPSTAPTSPALSQSANVPHPPSKRSPPPPKIDLQDEQYRKPPKDHLSGLRQWGGEGEPTPGSWSTAATPGITSPGYRGDLDGDADGGILKRAHAEGGEKGKAVHFAPSEPPEPPRPSSPPKSPHPMPSPNGPGTLHTLGSASSGAQVPLGTVPDAAPYPSSPGAPATSHSHTPSHPSHPHHPTQPPHASQPAHPPQPPVQPPAPVTYPHSVPSPQVAASPYTPSPLARNPAVESKHISWRPYPAGSAPRCRRRADATNHCEDAETLSVRYQRARLRRCGTGEEGAARRASYPGRVGGVSGRCQAWCNLGAAVPASLDNDGDWCFVRRPLLLFSIFFRLHPAVEFPLAGCIVRCTAVLQQREARRRIYC</sequence>
<dbReference type="InterPro" id="IPR023175">
    <property type="entry name" value="Vta1/CALS_N_sf"/>
</dbReference>
<organism evidence="5 6">
    <name type="scientific">Schizophyllum amplum</name>
    <dbReference type="NCBI Taxonomy" id="97359"/>
    <lineage>
        <taxon>Eukaryota</taxon>
        <taxon>Fungi</taxon>
        <taxon>Dikarya</taxon>
        <taxon>Basidiomycota</taxon>
        <taxon>Agaricomycotina</taxon>
        <taxon>Agaricomycetes</taxon>
        <taxon>Agaricomycetidae</taxon>
        <taxon>Agaricales</taxon>
        <taxon>Schizophyllaceae</taxon>
        <taxon>Schizophyllum</taxon>
    </lineage>
</organism>
<feature type="compositionally biased region" description="Pro residues" evidence="3">
    <location>
        <begin position="403"/>
        <end position="416"/>
    </location>
</feature>
<name>A0A550CMS4_9AGAR</name>
<dbReference type="PRINTS" id="PR01217">
    <property type="entry name" value="PRICHEXTENSN"/>
</dbReference>
<protein>
    <submittedName>
        <fullName evidence="5">Vta1 like-domain-containing protein</fullName>
    </submittedName>
</protein>
<dbReference type="OrthoDB" id="391137at2759"/>
<dbReference type="STRING" id="97359.A0A550CMS4"/>
<evidence type="ECO:0000256" key="2">
    <source>
        <dbReference type="ARBA" id="ARBA00023136"/>
    </source>
</evidence>
<evidence type="ECO:0000259" key="4">
    <source>
        <dbReference type="Pfam" id="PF04652"/>
    </source>
</evidence>
<feature type="compositionally biased region" description="Polar residues" evidence="3">
    <location>
        <begin position="272"/>
        <end position="282"/>
    </location>
</feature>
<dbReference type="Proteomes" id="UP000320762">
    <property type="component" value="Unassembled WGS sequence"/>
</dbReference>
<evidence type="ECO:0000313" key="5">
    <source>
        <dbReference type="EMBL" id="TRM66093.1"/>
    </source>
</evidence>
<dbReference type="PANTHER" id="PTHR46009">
    <property type="entry name" value="VACUOLAR PROTEIN SORTING-ASSOCIATED PROTEIN VTA1 HOMOLOG"/>
    <property type="match status" value="1"/>
</dbReference>
<reference evidence="5 6" key="1">
    <citation type="journal article" date="2019" name="New Phytol.">
        <title>Comparative genomics reveals unique wood-decay strategies and fruiting body development in the Schizophyllaceae.</title>
        <authorList>
            <person name="Almasi E."/>
            <person name="Sahu N."/>
            <person name="Krizsan K."/>
            <person name="Balint B."/>
            <person name="Kovacs G.M."/>
            <person name="Kiss B."/>
            <person name="Cseklye J."/>
            <person name="Drula E."/>
            <person name="Henrissat B."/>
            <person name="Nagy I."/>
            <person name="Chovatia M."/>
            <person name="Adam C."/>
            <person name="LaButti K."/>
            <person name="Lipzen A."/>
            <person name="Riley R."/>
            <person name="Grigoriev I.V."/>
            <person name="Nagy L.G."/>
        </authorList>
    </citation>
    <scope>NUCLEOTIDE SEQUENCE [LARGE SCALE GENOMIC DNA]</scope>
    <source>
        <strain evidence="5 6">NL-1724</strain>
    </source>
</reference>
<dbReference type="Gene3D" id="1.25.40.270">
    <property type="entry name" value="Vacuolar protein sorting-associated protein vta1"/>
    <property type="match status" value="1"/>
</dbReference>
<dbReference type="AlphaFoldDB" id="A0A550CMS4"/>
<dbReference type="Pfam" id="PF04652">
    <property type="entry name" value="Vta1"/>
    <property type="match status" value="1"/>
</dbReference>
<dbReference type="EMBL" id="VDMD01000004">
    <property type="protein sequence ID" value="TRM66093.1"/>
    <property type="molecule type" value="Genomic_DNA"/>
</dbReference>
<evidence type="ECO:0000256" key="3">
    <source>
        <dbReference type="SAM" id="MobiDB-lite"/>
    </source>
</evidence>
<feature type="compositionally biased region" description="Pro residues" evidence="3">
    <location>
        <begin position="229"/>
        <end position="241"/>
    </location>
</feature>
<feature type="compositionally biased region" description="Basic and acidic residues" evidence="3">
    <location>
        <begin position="303"/>
        <end position="312"/>
    </location>
</feature>
<gene>
    <name evidence="5" type="ORF">BD626DRAFT_427694</name>
</gene>
<comment type="caution">
    <text evidence="5">The sequence shown here is derived from an EMBL/GenBank/DDBJ whole genome shotgun (WGS) entry which is preliminary data.</text>
</comment>
<comment type="subcellular location">
    <subcellularLocation>
        <location evidence="1">Endomembrane system</location>
    </subcellularLocation>
</comment>
<dbReference type="InterPro" id="IPR044538">
    <property type="entry name" value="Vta1-like"/>
</dbReference>